<comment type="cofactor">
    <cofactor evidence="1">
        <name>pyridoxal 5'-phosphate</name>
        <dbReference type="ChEBI" id="CHEBI:597326"/>
    </cofactor>
</comment>
<evidence type="ECO:0000313" key="6">
    <source>
        <dbReference type="Proteomes" id="UP000436911"/>
    </source>
</evidence>
<dbReference type="InterPro" id="IPR049704">
    <property type="entry name" value="Aminotrans_3_PPA_site"/>
</dbReference>
<organism evidence="5 6">
    <name type="scientific">Agrobacterium vitis</name>
    <name type="common">Rhizobium vitis</name>
    <dbReference type="NCBI Taxonomy" id="373"/>
    <lineage>
        <taxon>Bacteria</taxon>
        <taxon>Pseudomonadati</taxon>
        <taxon>Pseudomonadota</taxon>
        <taxon>Alphaproteobacteria</taxon>
        <taxon>Hyphomicrobiales</taxon>
        <taxon>Rhizobiaceae</taxon>
        <taxon>Rhizobium/Agrobacterium group</taxon>
        <taxon>Agrobacterium</taxon>
    </lineage>
</organism>
<accession>A0A368NHJ4</accession>
<keyword evidence="3" id="KW-0663">Pyridoxal phosphate</keyword>
<comment type="similarity">
    <text evidence="2">Belongs to the class-III pyridoxal-phosphate-dependent aminotransferase family.</text>
</comment>
<dbReference type="SUPFAM" id="SSF56112">
    <property type="entry name" value="Protein kinase-like (PK-like)"/>
    <property type="match status" value="1"/>
</dbReference>
<comment type="caution">
    <text evidence="5">The sequence shown here is derived from an EMBL/GenBank/DDBJ whole genome shotgun (WGS) entry which is preliminary data.</text>
</comment>
<gene>
    <name evidence="5" type="ORF">DXT89_22510</name>
</gene>
<dbReference type="InterPro" id="IPR011009">
    <property type="entry name" value="Kinase-like_dom_sf"/>
</dbReference>
<dbReference type="AlphaFoldDB" id="A0A368NHJ4"/>
<feature type="domain" description="Aminoglycoside phosphotransferase" evidence="4">
    <location>
        <begin position="36"/>
        <end position="265"/>
    </location>
</feature>
<dbReference type="OrthoDB" id="9801834at2"/>
<dbReference type="PANTHER" id="PTHR45688:SF13">
    <property type="entry name" value="ALANINE--GLYOXYLATE AMINOTRANSFERASE 2-LIKE"/>
    <property type="match status" value="1"/>
</dbReference>
<dbReference type="EMBL" id="QUSG01000020">
    <property type="protein sequence ID" value="KAA3521945.1"/>
    <property type="molecule type" value="Genomic_DNA"/>
</dbReference>
<evidence type="ECO:0000256" key="1">
    <source>
        <dbReference type="ARBA" id="ARBA00001933"/>
    </source>
</evidence>
<dbReference type="RefSeq" id="WP_060716866.1">
    <property type="nucleotide sequence ID" value="NZ_CP055265.1"/>
</dbReference>
<sequence>MPNTLLFQRTGLARPHVTLEAAIALLKEQYGLEGTVKELGSQQDRNFRVDTGDHRFVLKICRQEYASVELEAQNAVLRHLAQIPDAPKAPEPVPSLSGEEIVAVTLGEESYYARLLTYIEGESLSQRSYLAPATMRAIGSFCARMALALADFDHPGLDRDLQWDLRRAGPVTLHLLASVSEPKRRDDVAKAMIVTMRHINPLLGELRLQAVHHDLTGDNIMGAPDAAGRLLPQAVIDFGDLVTGWLVGDLAVTCAALLHQADGDPFGVLPVIQAFHALYPLNEAEIKVLWPLIVARAAVLVASSEQQLSIDPDNDYVSGNLEHEREIFTLATSLPFSVMEAAIFATLGQEPPEERPVLGRLLPGIDPLSVHLTDLSTLSPALIEDDWADAQIDWKLLAKAAADTGVAATRYGECRLSYTRLLSPRMPATFALHVDACLPAGTEAVVPFDCVLKRTSQHFILMATDLALHIHGLECQFEDGTELQAGTPLGRIAGAEGSVGGLRLQLCRDPDLVPPLFARPDHAYAWRRVCLSPAALFGVDLDAPLASGEALLATRNQHFASPQKHYYSHPPQIERGFGEHLFDMAGRAYLDMVNNVATVGHGHPRLAHAAWAQWSRLNTNSRFHYRAVAEFSERLASLAPEGLDTVFLVNSGSEAVDLAIRLAWAASGKRNLVSLKEAYHGWTMASDAVSTSIADNPRALETRPDWVWPVTAPNSYRGPYKGPDSAAAYVAEVEKTLEDIDAGGEGLAGFIAESLFGNAGGIALPPGYLQGVYPLIRARGGLCIADEVQVGYGRLGHHFWAFEQQGVIPDIITIAKGMGNGQPLGAVITTKAIADAFEQDGYFFSSSGGSPVSSVIGMTVLDIMRDENLQDNARDVGDFLREKLEDLVAVHPMAGAVHGMGLYHGLELVRDRQTLEPAAQETAAICERLLDLGIIMQPTGDHLNVLKIKPPLCLTYESASFFVAMLDKVLTEGW</sequence>
<keyword evidence="5" id="KW-0808">Transferase</keyword>
<proteinExistence type="inferred from homology"/>
<dbReference type="Pfam" id="PF00202">
    <property type="entry name" value="Aminotran_3"/>
    <property type="match status" value="1"/>
</dbReference>
<evidence type="ECO:0000256" key="3">
    <source>
        <dbReference type="ARBA" id="ARBA00022898"/>
    </source>
</evidence>
<dbReference type="PROSITE" id="PS00600">
    <property type="entry name" value="AA_TRANSFER_CLASS_3"/>
    <property type="match status" value="1"/>
</dbReference>
<dbReference type="NCBIfam" id="NF004800">
    <property type="entry name" value="PRK06149.1"/>
    <property type="match status" value="1"/>
</dbReference>
<dbReference type="Gene3D" id="3.90.1150.10">
    <property type="entry name" value="Aspartate Aminotransferase, domain 1"/>
    <property type="match status" value="1"/>
</dbReference>
<dbReference type="InterPro" id="IPR015424">
    <property type="entry name" value="PyrdxlP-dep_Trfase"/>
</dbReference>
<reference evidence="5 6" key="1">
    <citation type="submission" date="2018-08" db="EMBL/GenBank/DDBJ databases">
        <title>Genome sequencing of Agrobacterium vitis strain ICMP 10754.</title>
        <authorList>
            <person name="Visnovsky S.B."/>
            <person name="Pitman A.R."/>
        </authorList>
    </citation>
    <scope>NUCLEOTIDE SEQUENCE [LARGE SCALE GENOMIC DNA]</scope>
    <source>
        <strain evidence="5 6">ICMP 10754</strain>
    </source>
</reference>
<evidence type="ECO:0000256" key="2">
    <source>
        <dbReference type="ARBA" id="ARBA00008954"/>
    </source>
</evidence>
<dbReference type="Gene3D" id="3.90.1200.10">
    <property type="match status" value="1"/>
</dbReference>
<protein>
    <submittedName>
        <fullName evidence="5">Aminotransferase</fullName>
    </submittedName>
</protein>
<keyword evidence="5" id="KW-0032">Aminotransferase</keyword>
<evidence type="ECO:0000313" key="5">
    <source>
        <dbReference type="EMBL" id="KAA3521945.1"/>
    </source>
</evidence>
<dbReference type="Proteomes" id="UP000436911">
    <property type="component" value="Unassembled WGS sequence"/>
</dbReference>
<dbReference type="CDD" id="cd00610">
    <property type="entry name" value="OAT_like"/>
    <property type="match status" value="1"/>
</dbReference>
<dbReference type="PANTHER" id="PTHR45688">
    <property type="match status" value="1"/>
</dbReference>
<dbReference type="GO" id="GO:0030170">
    <property type="term" value="F:pyridoxal phosphate binding"/>
    <property type="evidence" value="ECO:0007669"/>
    <property type="project" value="InterPro"/>
</dbReference>
<dbReference type="GO" id="GO:0008483">
    <property type="term" value="F:transaminase activity"/>
    <property type="evidence" value="ECO:0007669"/>
    <property type="project" value="UniProtKB-KW"/>
</dbReference>
<name>A0A368NHJ4_AGRVI</name>
<dbReference type="Gene3D" id="3.40.640.10">
    <property type="entry name" value="Type I PLP-dependent aspartate aminotransferase-like (Major domain)"/>
    <property type="match status" value="1"/>
</dbReference>
<dbReference type="Pfam" id="PF01636">
    <property type="entry name" value="APH"/>
    <property type="match status" value="1"/>
</dbReference>
<dbReference type="InterPro" id="IPR015422">
    <property type="entry name" value="PyrdxlP-dep_Trfase_small"/>
</dbReference>
<dbReference type="SUPFAM" id="SSF53383">
    <property type="entry name" value="PLP-dependent transferases"/>
    <property type="match status" value="1"/>
</dbReference>
<evidence type="ECO:0000259" key="4">
    <source>
        <dbReference type="Pfam" id="PF01636"/>
    </source>
</evidence>
<dbReference type="InterPro" id="IPR005814">
    <property type="entry name" value="Aminotrans_3"/>
</dbReference>
<dbReference type="GeneID" id="60684808"/>
<dbReference type="InterPro" id="IPR002575">
    <property type="entry name" value="Aminoglycoside_PTrfase"/>
</dbReference>
<dbReference type="InterPro" id="IPR015421">
    <property type="entry name" value="PyrdxlP-dep_Trfase_major"/>
</dbReference>